<evidence type="ECO:0000256" key="1">
    <source>
        <dbReference type="ARBA" id="ARBA00023015"/>
    </source>
</evidence>
<dbReference type="InterPro" id="IPR000485">
    <property type="entry name" value="AsnC-type_HTH_dom"/>
</dbReference>
<organism evidence="7 8">
    <name type="scientific">Streptomyces prunicolor</name>
    <dbReference type="NCBI Taxonomy" id="67348"/>
    <lineage>
        <taxon>Bacteria</taxon>
        <taxon>Bacillati</taxon>
        <taxon>Actinomycetota</taxon>
        <taxon>Actinomycetes</taxon>
        <taxon>Kitasatosporales</taxon>
        <taxon>Streptomycetaceae</taxon>
        <taxon>Streptomyces</taxon>
    </lineage>
</organism>
<feature type="domain" description="Transcription regulator AsnC/Lrp ligand binding" evidence="5">
    <location>
        <begin position="101"/>
        <end position="169"/>
    </location>
</feature>
<proteinExistence type="predicted"/>
<keyword evidence="3" id="KW-0804">Transcription</keyword>
<evidence type="ECO:0000256" key="4">
    <source>
        <dbReference type="SAM" id="MobiDB-lite"/>
    </source>
</evidence>
<feature type="domain" description="HTH asnC-type" evidence="6">
    <location>
        <begin position="213"/>
        <end position="252"/>
    </location>
</feature>
<accession>A0ABU4FFT5</accession>
<dbReference type="Pfam" id="PF13404">
    <property type="entry name" value="HTH_AsnC-type"/>
    <property type="match status" value="2"/>
</dbReference>
<keyword evidence="8" id="KW-1185">Reference proteome</keyword>
<reference evidence="7 8" key="1">
    <citation type="submission" date="2023-10" db="EMBL/GenBank/DDBJ databases">
        <title>Characterization of rhizosphere-enriched actinobacteria from wheat plants lab-grown on chernevaya soil.</title>
        <authorList>
            <person name="Tikhonova E.N."/>
            <person name="Konopkin A."/>
            <person name="Kravchenko I.K."/>
        </authorList>
    </citation>
    <scope>NUCLEOTIDE SEQUENCE [LARGE SCALE GENOMIC DNA]</scope>
    <source>
        <strain evidence="7 8">RR29</strain>
    </source>
</reference>
<evidence type="ECO:0000256" key="2">
    <source>
        <dbReference type="ARBA" id="ARBA00023125"/>
    </source>
</evidence>
<dbReference type="SUPFAM" id="SSF46785">
    <property type="entry name" value="Winged helix' DNA-binding domain"/>
    <property type="match status" value="2"/>
</dbReference>
<feature type="domain" description="HTH asnC-type" evidence="6">
    <location>
        <begin position="36"/>
        <end position="77"/>
    </location>
</feature>
<evidence type="ECO:0000259" key="6">
    <source>
        <dbReference type="Pfam" id="PF13404"/>
    </source>
</evidence>
<evidence type="ECO:0000313" key="7">
    <source>
        <dbReference type="EMBL" id="MDV7219454.1"/>
    </source>
</evidence>
<dbReference type="InterPro" id="IPR036390">
    <property type="entry name" value="WH_DNA-bd_sf"/>
</dbReference>
<dbReference type="PANTHER" id="PTHR30154">
    <property type="entry name" value="LEUCINE-RESPONSIVE REGULATORY PROTEIN"/>
    <property type="match status" value="1"/>
</dbReference>
<feature type="region of interest" description="Disordered" evidence="4">
    <location>
        <begin position="1"/>
        <end position="26"/>
    </location>
</feature>
<dbReference type="RefSeq" id="WP_266866599.1">
    <property type="nucleotide sequence ID" value="NZ_JAPEMW010000001.1"/>
</dbReference>
<dbReference type="InterPro" id="IPR011008">
    <property type="entry name" value="Dimeric_a/b-barrel"/>
</dbReference>
<dbReference type="InterPro" id="IPR019887">
    <property type="entry name" value="Tscrpt_reg_AsnC/Lrp_C"/>
</dbReference>
<evidence type="ECO:0000259" key="5">
    <source>
        <dbReference type="Pfam" id="PF01037"/>
    </source>
</evidence>
<dbReference type="Proteomes" id="UP001187346">
    <property type="component" value="Unassembled WGS sequence"/>
</dbReference>
<dbReference type="Pfam" id="PF01037">
    <property type="entry name" value="AsnC_trans_reg"/>
    <property type="match status" value="1"/>
</dbReference>
<evidence type="ECO:0000313" key="8">
    <source>
        <dbReference type="Proteomes" id="UP001187346"/>
    </source>
</evidence>
<dbReference type="EMBL" id="JAWMAJ010000094">
    <property type="protein sequence ID" value="MDV7219454.1"/>
    <property type="molecule type" value="Genomic_DNA"/>
</dbReference>
<comment type="caution">
    <text evidence="7">The sequence shown here is derived from an EMBL/GenBank/DDBJ whole genome shotgun (WGS) entry which is preliminary data.</text>
</comment>
<name>A0ABU4FFT5_9ACTN</name>
<protein>
    <submittedName>
        <fullName evidence="7">Lrp/AsnC family transcriptional regulator</fullName>
    </submittedName>
</protein>
<dbReference type="SUPFAM" id="SSF54909">
    <property type="entry name" value="Dimeric alpha+beta barrel"/>
    <property type="match status" value="2"/>
</dbReference>
<dbReference type="InterPro" id="IPR036388">
    <property type="entry name" value="WH-like_DNA-bd_sf"/>
</dbReference>
<keyword evidence="1" id="KW-0805">Transcription regulation</keyword>
<gene>
    <name evidence="7" type="ORF">R5A26_26300</name>
</gene>
<dbReference type="PANTHER" id="PTHR30154:SF34">
    <property type="entry name" value="TRANSCRIPTIONAL REGULATOR AZLB"/>
    <property type="match status" value="1"/>
</dbReference>
<dbReference type="Gene3D" id="3.30.70.920">
    <property type="match status" value="2"/>
</dbReference>
<sequence length="391" mass="42770">MDEITPRYGAASDPDFSRARRNTPSQEAQDFAAADLDELDRGVVHALQIHPRAPWTLVGDVLGVNPVTVARRWQRLEEAGLAWVTAYPRLSDSRIVVTGIVEVDTEPGVAEDVARALAAEHAVANVKITAGGRDIVTAVQTRDLDELAHLTTRLFQQTPGVRATRTHVSTGVPTEGSRWRLRSLDAAQCARIEASHASDVPPEPGTGSTAPWDSLDAQILELLSSDGRMSIRALATATGVGVTTVRRRLQSLLASRVSLRCDLARRLSGWPLSAVYFASVPAQYLEETSRVLSGVREVRSCAITAGPHNLVIDVWLRALADVHTFEAHLSRRLPRLVIDDRSVVLRTVKHMGRILDRDGRCVGVVPLREPQGSHLPTDSLLAVPDDKRLWR</sequence>
<dbReference type="Gene3D" id="1.10.10.10">
    <property type="entry name" value="Winged helix-like DNA-binding domain superfamily/Winged helix DNA-binding domain"/>
    <property type="match status" value="2"/>
</dbReference>
<dbReference type="InterPro" id="IPR019888">
    <property type="entry name" value="Tscrpt_reg_AsnC-like"/>
</dbReference>
<dbReference type="SMART" id="SM00344">
    <property type="entry name" value="HTH_ASNC"/>
    <property type="match status" value="2"/>
</dbReference>
<keyword evidence="2" id="KW-0238">DNA-binding</keyword>
<evidence type="ECO:0000256" key="3">
    <source>
        <dbReference type="ARBA" id="ARBA00023163"/>
    </source>
</evidence>